<evidence type="ECO:0000256" key="1">
    <source>
        <dbReference type="SAM" id="MobiDB-lite"/>
    </source>
</evidence>
<proteinExistence type="predicted"/>
<dbReference type="AlphaFoldDB" id="A0AAV2CVQ3"/>
<accession>A0AAV2CVQ3</accession>
<gene>
    <name evidence="2" type="ORF">LTRI10_LOCUS7875</name>
</gene>
<feature type="region of interest" description="Disordered" evidence="1">
    <location>
        <begin position="112"/>
        <end position="140"/>
    </location>
</feature>
<evidence type="ECO:0000313" key="3">
    <source>
        <dbReference type="Proteomes" id="UP001497516"/>
    </source>
</evidence>
<dbReference type="EMBL" id="OZ034814">
    <property type="protein sequence ID" value="CAL1360438.1"/>
    <property type="molecule type" value="Genomic_DNA"/>
</dbReference>
<evidence type="ECO:0000313" key="2">
    <source>
        <dbReference type="EMBL" id="CAL1360438.1"/>
    </source>
</evidence>
<protein>
    <submittedName>
        <fullName evidence="2">Uncharacterized protein</fullName>
    </submittedName>
</protein>
<name>A0AAV2CVQ3_9ROSI</name>
<reference evidence="2 3" key="1">
    <citation type="submission" date="2024-04" db="EMBL/GenBank/DDBJ databases">
        <authorList>
            <person name="Fracassetti M."/>
        </authorList>
    </citation>
    <scope>NUCLEOTIDE SEQUENCE [LARGE SCALE GENOMIC DNA]</scope>
</reference>
<keyword evidence="3" id="KW-1185">Reference proteome</keyword>
<sequence>MMVPKEEGSLGFRDLEGFNTPMLAKQLWLLHQRSNSLVGRNVFEIRLPTCSCWISTKFCLEAWCIVLWFLWKERNCHLFNVQKLAEQDIIPRAEHFLADYKTVRVAVEMSLSHDGSWRPPPPGHVKINGSSKESSGEYVS</sequence>
<organism evidence="2 3">
    <name type="scientific">Linum trigynum</name>
    <dbReference type="NCBI Taxonomy" id="586398"/>
    <lineage>
        <taxon>Eukaryota</taxon>
        <taxon>Viridiplantae</taxon>
        <taxon>Streptophyta</taxon>
        <taxon>Embryophyta</taxon>
        <taxon>Tracheophyta</taxon>
        <taxon>Spermatophyta</taxon>
        <taxon>Magnoliopsida</taxon>
        <taxon>eudicotyledons</taxon>
        <taxon>Gunneridae</taxon>
        <taxon>Pentapetalae</taxon>
        <taxon>rosids</taxon>
        <taxon>fabids</taxon>
        <taxon>Malpighiales</taxon>
        <taxon>Linaceae</taxon>
        <taxon>Linum</taxon>
    </lineage>
</organism>
<dbReference type="Proteomes" id="UP001497516">
    <property type="component" value="Chromosome 10"/>
</dbReference>